<dbReference type="RefSeq" id="YP_009101661.1">
    <property type="nucleotide sequence ID" value="NC_025447.1"/>
</dbReference>
<sequence length="229" mass="26172">MKRRHISVDIEALGTPELSGYDIIIPNYAAVVVPSKPENDIRQFLYIKLPYQDQVATGLKSDAGAMDFWMNTCQKEYPNAYSEVASTMKLKAPELYGPNGQSRRFFAYSSIVDFWKELRYNDYGEEVPHSVWGNGCNFDCSILQANHLKLMNAGELWKYDAPENARTLKRLLNEEARIEMDEIVSVQLDKFITYANTCGINGLELHHPLFDAAREAIQISFCLNKLKMD</sequence>
<dbReference type="KEGG" id="vg:22111107"/>
<dbReference type="InterPro" id="IPR033390">
    <property type="entry name" value="Rv2179c-like"/>
</dbReference>
<gene>
    <name evidence="2" type="primary">67</name>
    <name evidence="2" type="ORF">PBI_121Q_67</name>
</gene>
<evidence type="ECO:0000313" key="2">
    <source>
        <dbReference type="EMBL" id="AIT13964.1"/>
    </source>
</evidence>
<reference evidence="2 3" key="1">
    <citation type="submission" date="2014-09" db="EMBL/GenBank/DDBJ databases">
        <authorList>
            <person name="Lapin J.S."/>
            <person name="Pope W.H."/>
            <person name="Hua J."/>
            <person name="Ford M.E."/>
            <person name="Conway J.F."/>
            <person name="Hatfull G.F."/>
            <person name="Hendrix R.W."/>
        </authorList>
    </citation>
    <scope>NUCLEOTIDE SEQUENCE [LARGE SCALE GENOMIC DNA]</scope>
</reference>
<evidence type="ECO:0000259" key="1">
    <source>
        <dbReference type="Pfam" id="PF16473"/>
    </source>
</evidence>
<dbReference type="Proteomes" id="UP000029889">
    <property type="component" value="Segment"/>
</dbReference>
<evidence type="ECO:0000313" key="3">
    <source>
        <dbReference type="Proteomes" id="UP000029889"/>
    </source>
</evidence>
<organism evidence="2 3">
    <name type="scientific">Escherichia phage 121Q</name>
    <dbReference type="NCBI Taxonomy" id="1555202"/>
    <lineage>
        <taxon>Viruses</taxon>
        <taxon>Duplodnaviria</taxon>
        <taxon>Heunggongvirae</taxon>
        <taxon>Uroviricota</taxon>
        <taxon>Caudoviricetes</taxon>
        <taxon>Asteriusvirus</taxon>
        <taxon>Asteriusvirus av121Q</taxon>
    </lineage>
</organism>
<dbReference type="Pfam" id="PF16473">
    <property type="entry name" value="Rv2179c-like"/>
    <property type="match status" value="1"/>
</dbReference>
<dbReference type="OrthoDB" id="11610at10239"/>
<accession>A0A097EX01</accession>
<proteinExistence type="predicted"/>
<keyword evidence="3" id="KW-1185">Reference proteome</keyword>
<dbReference type="EMBL" id="KM507819">
    <property type="protein sequence ID" value="AIT13964.1"/>
    <property type="molecule type" value="Genomic_DNA"/>
</dbReference>
<dbReference type="GeneID" id="22111107"/>
<name>A0A097EX01_9CAUD</name>
<feature type="domain" description="3'-5' exoribonuclease Rv2179c-like" evidence="1">
    <location>
        <begin position="5"/>
        <end position="187"/>
    </location>
</feature>
<protein>
    <submittedName>
        <fullName evidence="2">Metallopeptidase</fullName>
    </submittedName>
</protein>